<dbReference type="VEuPathDB" id="ToxoDB:cyc_02399"/>
<dbReference type="EMBL" id="JROU02001359">
    <property type="protein sequence ID" value="OEH76703.1"/>
    <property type="molecule type" value="Genomic_DNA"/>
</dbReference>
<organism evidence="1 2">
    <name type="scientific">Cyclospora cayetanensis</name>
    <dbReference type="NCBI Taxonomy" id="88456"/>
    <lineage>
        <taxon>Eukaryota</taxon>
        <taxon>Sar</taxon>
        <taxon>Alveolata</taxon>
        <taxon>Apicomplexa</taxon>
        <taxon>Conoidasida</taxon>
        <taxon>Coccidia</taxon>
        <taxon>Eucoccidiorida</taxon>
        <taxon>Eimeriorina</taxon>
        <taxon>Eimeriidae</taxon>
        <taxon>Cyclospora</taxon>
    </lineage>
</organism>
<dbReference type="OrthoDB" id="345159at2759"/>
<dbReference type="GeneID" id="34619260"/>
<gene>
    <name evidence="1" type="ORF">cyc_02399</name>
</gene>
<sequence>MTWACLRRQACGPLAYLTVEDLIALVFPCSWTLLGACSFCYYAIQPAVYHRDPKTLPMYFTLLSTFPAFLTAFNYYIFQRSAVMQRGMTRGTVEDMTQLTRLFGLLIMIALAILSTICGMQFVRCESCNNASFGENIFWCGATLAWLIIMACNAPSPRHQSKLIYIHETSTGGPHNVPQLFGRVAMAEDTSFMVDPQDATVDRFVRAGVHPDMVVDGKVAPPKE</sequence>
<proteinExistence type="predicted"/>
<reference evidence="1 2" key="1">
    <citation type="journal article" date="2016" name="BMC Genomics">
        <title>Comparative genomics reveals Cyclospora cayetanensis possesses coccidia-like metabolism and invasion components but unique surface antigens.</title>
        <authorList>
            <person name="Liu S."/>
            <person name="Wang L."/>
            <person name="Zheng H."/>
            <person name="Xu Z."/>
            <person name="Roellig D.M."/>
            <person name="Li N."/>
            <person name="Frace M.A."/>
            <person name="Tang K."/>
            <person name="Arrowood M.J."/>
            <person name="Moss D.M."/>
            <person name="Zhang L."/>
            <person name="Feng Y."/>
            <person name="Xiao L."/>
        </authorList>
    </citation>
    <scope>NUCLEOTIDE SEQUENCE [LARGE SCALE GENOMIC DNA]</scope>
    <source>
        <strain evidence="1 2">CHN_HEN01</strain>
    </source>
</reference>
<evidence type="ECO:0000313" key="2">
    <source>
        <dbReference type="Proteomes" id="UP000095192"/>
    </source>
</evidence>
<dbReference type="AlphaFoldDB" id="A0A1D3CZS8"/>
<dbReference type="VEuPathDB" id="ToxoDB:LOC34619260"/>
<protein>
    <submittedName>
        <fullName evidence="1">Uncharacterized protein</fullName>
    </submittedName>
</protein>
<keyword evidence="2" id="KW-1185">Reference proteome</keyword>
<comment type="caution">
    <text evidence="1">The sequence shown here is derived from an EMBL/GenBank/DDBJ whole genome shotgun (WGS) entry which is preliminary data.</text>
</comment>
<name>A0A1D3CZS8_9EIME</name>
<evidence type="ECO:0000313" key="1">
    <source>
        <dbReference type="EMBL" id="OEH76703.1"/>
    </source>
</evidence>
<accession>A0A1D3CZS8</accession>
<dbReference type="Proteomes" id="UP000095192">
    <property type="component" value="Unassembled WGS sequence"/>
</dbReference>